<sequence length="247" mass="28332">MINEELGLYEFSNDYLGEFVAWLNSLGLRENLLVALEDVNGYGCHIVKCLANEKIVMRYVPGILTERHRKQSIHREKSDRVDALRVAKVILTNYEETLPAKESIANQDERAVATSLDFFLVERRSLVSEKTILKNQLHAMLHQCLGDHYADQFTKPFNSKSIIYYLKTLKPKMMTDPEQLVLVMSIRRRLERLKLLIQQVKEIDGEMAKTAKTSKTIDHLRSSIKGCGHITACTLLAEVTTIRRISN</sequence>
<dbReference type="EMBL" id="PCTR01000019">
    <property type="protein sequence ID" value="PIP86169.1"/>
    <property type="molecule type" value="Genomic_DNA"/>
</dbReference>
<evidence type="ECO:0000313" key="3">
    <source>
        <dbReference type="Proteomes" id="UP000231136"/>
    </source>
</evidence>
<name>A0A2H0DWT2_9BACT</name>
<dbReference type="GO" id="GO:0003677">
    <property type="term" value="F:DNA binding"/>
    <property type="evidence" value="ECO:0007669"/>
    <property type="project" value="InterPro"/>
</dbReference>
<evidence type="ECO:0000259" key="1">
    <source>
        <dbReference type="Pfam" id="PF01548"/>
    </source>
</evidence>
<reference evidence="2 3" key="1">
    <citation type="submission" date="2017-09" db="EMBL/GenBank/DDBJ databases">
        <title>Depth-based differentiation of microbial function through sediment-hosted aquifers and enrichment of novel symbionts in the deep terrestrial subsurface.</title>
        <authorList>
            <person name="Probst A.J."/>
            <person name="Ladd B."/>
            <person name="Jarett J.K."/>
            <person name="Geller-Mcgrath D.E."/>
            <person name="Sieber C.M."/>
            <person name="Emerson J.B."/>
            <person name="Anantharaman K."/>
            <person name="Thomas B.C."/>
            <person name="Malmstrom R."/>
            <person name="Stieglmeier M."/>
            <person name="Klingl A."/>
            <person name="Woyke T."/>
            <person name="Ryan C.M."/>
            <person name="Banfield J.F."/>
        </authorList>
    </citation>
    <scope>NUCLEOTIDE SEQUENCE [LARGE SCALE GENOMIC DNA]</scope>
    <source>
        <strain evidence="2">CG22_combo_CG10-13_8_21_14_all_43_12</strain>
    </source>
</reference>
<dbReference type="GO" id="GO:0004803">
    <property type="term" value="F:transposase activity"/>
    <property type="evidence" value="ECO:0007669"/>
    <property type="project" value="InterPro"/>
</dbReference>
<dbReference type="InterPro" id="IPR002525">
    <property type="entry name" value="Transp_IS110-like_N"/>
</dbReference>
<accession>A0A2H0DWT2</accession>
<dbReference type="AlphaFoldDB" id="A0A2H0DWT2"/>
<dbReference type="Pfam" id="PF01548">
    <property type="entry name" value="DEDD_Tnp_IS110"/>
    <property type="match status" value="1"/>
</dbReference>
<proteinExistence type="predicted"/>
<organism evidence="2 3">
    <name type="scientific">Candidatus Collierbacteria bacterium CG22_combo_CG10-13_8_21_14_all_43_12</name>
    <dbReference type="NCBI Taxonomy" id="1974537"/>
    <lineage>
        <taxon>Bacteria</taxon>
        <taxon>Candidatus Collieribacteriota</taxon>
    </lineage>
</organism>
<comment type="caution">
    <text evidence="2">The sequence shown here is derived from an EMBL/GenBank/DDBJ whole genome shotgun (WGS) entry which is preliminary data.</text>
</comment>
<dbReference type="PANTHER" id="PTHR33055">
    <property type="entry name" value="TRANSPOSASE FOR INSERTION SEQUENCE ELEMENT IS1111A"/>
    <property type="match status" value="1"/>
</dbReference>
<dbReference type="PANTHER" id="PTHR33055:SF3">
    <property type="entry name" value="PUTATIVE TRANSPOSASE FOR IS117-RELATED"/>
    <property type="match status" value="1"/>
</dbReference>
<feature type="domain" description="Transposase IS110-like N-terminal" evidence="1">
    <location>
        <begin position="17"/>
        <end position="144"/>
    </location>
</feature>
<gene>
    <name evidence="2" type="ORF">COW83_00370</name>
</gene>
<protein>
    <recommendedName>
        <fullName evidence="1">Transposase IS110-like N-terminal domain-containing protein</fullName>
    </recommendedName>
</protein>
<evidence type="ECO:0000313" key="2">
    <source>
        <dbReference type="EMBL" id="PIP86169.1"/>
    </source>
</evidence>
<dbReference type="Proteomes" id="UP000231136">
    <property type="component" value="Unassembled WGS sequence"/>
</dbReference>
<dbReference type="GO" id="GO:0006313">
    <property type="term" value="P:DNA transposition"/>
    <property type="evidence" value="ECO:0007669"/>
    <property type="project" value="InterPro"/>
</dbReference>
<dbReference type="InterPro" id="IPR047650">
    <property type="entry name" value="Transpos_IS110"/>
</dbReference>